<dbReference type="SUPFAM" id="SSF54373">
    <property type="entry name" value="FAD-linked reductases, C-terminal domain"/>
    <property type="match status" value="1"/>
</dbReference>
<dbReference type="PANTHER" id="PTHR46720:SF3">
    <property type="entry name" value="FAD-BINDING DOMAIN-CONTAINING PROTEIN-RELATED"/>
    <property type="match status" value="1"/>
</dbReference>
<protein>
    <submittedName>
        <fullName evidence="5">FAD/NAD-P-binding domain-containing protein</fullName>
    </submittedName>
</protein>
<comment type="caution">
    <text evidence="5">The sequence shown here is derived from an EMBL/GenBank/DDBJ whole genome shotgun (WGS) entry which is preliminary data.</text>
</comment>
<dbReference type="PRINTS" id="PR00420">
    <property type="entry name" value="RNGMNOXGNASE"/>
</dbReference>
<dbReference type="InterPro" id="IPR002938">
    <property type="entry name" value="FAD-bd"/>
</dbReference>
<keyword evidence="2" id="KW-0274">FAD</keyword>
<name>A0AAD6YFX2_9AGAR</name>
<keyword evidence="1" id="KW-0285">Flavoprotein</keyword>
<dbReference type="Pfam" id="PF01494">
    <property type="entry name" value="FAD_binding_3"/>
    <property type="match status" value="1"/>
</dbReference>
<dbReference type="InterPro" id="IPR051104">
    <property type="entry name" value="FAD_monoxygenase"/>
</dbReference>
<dbReference type="GO" id="GO:0044550">
    <property type="term" value="P:secondary metabolite biosynthetic process"/>
    <property type="evidence" value="ECO:0007669"/>
    <property type="project" value="TreeGrafter"/>
</dbReference>
<feature type="domain" description="FAD-binding" evidence="4">
    <location>
        <begin position="6"/>
        <end position="170"/>
    </location>
</feature>
<dbReference type="Gene3D" id="3.50.50.60">
    <property type="entry name" value="FAD/NAD(P)-binding domain"/>
    <property type="match status" value="1"/>
</dbReference>
<evidence type="ECO:0000256" key="3">
    <source>
        <dbReference type="ARBA" id="ARBA00023002"/>
    </source>
</evidence>
<dbReference type="GO" id="GO:0016491">
    <property type="term" value="F:oxidoreductase activity"/>
    <property type="evidence" value="ECO:0007669"/>
    <property type="project" value="UniProtKB-KW"/>
</dbReference>
<dbReference type="GO" id="GO:0071949">
    <property type="term" value="F:FAD binding"/>
    <property type="evidence" value="ECO:0007669"/>
    <property type="project" value="InterPro"/>
</dbReference>
<evidence type="ECO:0000259" key="4">
    <source>
        <dbReference type="Pfam" id="PF01494"/>
    </source>
</evidence>
<accession>A0AAD6YFX2</accession>
<keyword evidence="6" id="KW-1185">Reference proteome</keyword>
<dbReference type="AlphaFoldDB" id="A0AAD6YFX2"/>
<dbReference type="SUPFAM" id="SSF51905">
    <property type="entry name" value="FAD/NAD(P)-binding domain"/>
    <property type="match status" value="1"/>
</dbReference>
<dbReference type="PANTHER" id="PTHR46720">
    <property type="entry name" value="HYDROXYLASE, PUTATIVE (AFU_ORTHOLOGUE AFUA_3G01460)-RELATED"/>
    <property type="match status" value="1"/>
</dbReference>
<gene>
    <name evidence="5" type="ORF">GGX14DRAFT_598231</name>
</gene>
<keyword evidence="3" id="KW-0560">Oxidoreductase</keyword>
<reference evidence="5" key="1">
    <citation type="submission" date="2023-03" db="EMBL/GenBank/DDBJ databases">
        <title>Massive genome expansion in bonnet fungi (Mycena s.s.) driven by repeated elements and novel gene families across ecological guilds.</title>
        <authorList>
            <consortium name="Lawrence Berkeley National Laboratory"/>
            <person name="Harder C.B."/>
            <person name="Miyauchi S."/>
            <person name="Viragh M."/>
            <person name="Kuo A."/>
            <person name="Thoen E."/>
            <person name="Andreopoulos B."/>
            <person name="Lu D."/>
            <person name="Skrede I."/>
            <person name="Drula E."/>
            <person name="Henrissat B."/>
            <person name="Morin E."/>
            <person name="Kohler A."/>
            <person name="Barry K."/>
            <person name="LaButti K."/>
            <person name="Morin E."/>
            <person name="Salamov A."/>
            <person name="Lipzen A."/>
            <person name="Mereny Z."/>
            <person name="Hegedus B."/>
            <person name="Baldrian P."/>
            <person name="Stursova M."/>
            <person name="Weitz H."/>
            <person name="Taylor A."/>
            <person name="Grigoriev I.V."/>
            <person name="Nagy L.G."/>
            <person name="Martin F."/>
            <person name="Kauserud H."/>
        </authorList>
    </citation>
    <scope>NUCLEOTIDE SEQUENCE</scope>
    <source>
        <strain evidence="5">9144</strain>
    </source>
</reference>
<dbReference type="EMBL" id="JARJCW010000013">
    <property type="protein sequence ID" value="KAJ7217843.1"/>
    <property type="molecule type" value="Genomic_DNA"/>
</dbReference>
<dbReference type="InterPro" id="IPR036188">
    <property type="entry name" value="FAD/NAD-bd_sf"/>
</dbReference>
<evidence type="ECO:0000313" key="5">
    <source>
        <dbReference type="EMBL" id="KAJ7217843.1"/>
    </source>
</evidence>
<organism evidence="5 6">
    <name type="scientific">Mycena pura</name>
    <dbReference type="NCBI Taxonomy" id="153505"/>
    <lineage>
        <taxon>Eukaryota</taxon>
        <taxon>Fungi</taxon>
        <taxon>Dikarya</taxon>
        <taxon>Basidiomycota</taxon>
        <taxon>Agaricomycotina</taxon>
        <taxon>Agaricomycetes</taxon>
        <taxon>Agaricomycetidae</taxon>
        <taxon>Agaricales</taxon>
        <taxon>Marasmiineae</taxon>
        <taxon>Mycenaceae</taxon>
        <taxon>Mycena</taxon>
    </lineage>
</organism>
<evidence type="ECO:0000256" key="2">
    <source>
        <dbReference type="ARBA" id="ARBA00022827"/>
    </source>
</evidence>
<evidence type="ECO:0000313" key="6">
    <source>
        <dbReference type="Proteomes" id="UP001219525"/>
    </source>
</evidence>
<evidence type="ECO:0000256" key="1">
    <source>
        <dbReference type="ARBA" id="ARBA00022630"/>
    </source>
</evidence>
<sequence length="437" mass="47530">MSAPKLRVAICGGGIGGLCLAVALSKYTHIQVDVYESAGRFREIGAGVMIWERTWHILELLGLATDFARVADGVQDPSAGTQRQSAIRRTTYCILTRSIYTDGLVRFHRSDFLDVFVDHVPEGVAHFGKRLLSYEKRDGGELGLKFEDGTSAVCDLLVGCDGIKSVVRGQMLRAKAQELGRPDLLALIEPKWTGSIAYRGLIPATELPTADGAKHRTLTSPMMHIVAYSVSRGKTINIVAFASELDKDNTPYSSEWVTDCTKDEMLQCFAGWEPEVTMLLEGVDKPTKWGIHHLHPLPFFVADRVALLGDAAHGMSPHLGAGSGQAIEVTVAEFIGHNNEPIQDAYVLASILGSGAATTATLDAALAAYQQTRLRVANRALENSYEAGKMFEFNSSFGDEYSTLGPAMGRQWAFLTESTPEGETEKAMGIFWSLQGQ</sequence>
<proteinExistence type="predicted"/>
<dbReference type="Proteomes" id="UP001219525">
    <property type="component" value="Unassembled WGS sequence"/>
</dbReference>